<feature type="compositionally biased region" description="Basic residues" evidence="1">
    <location>
        <begin position="275"/>
        <end position="284"/>
    </location>
</feature>
<protein>
    <submittedName>
        <fullName evidence="2">Uncharacterized protein</fullName>
    </submittedName>
</protein>
<evidence type="ECO:0000256" key="1">
    <source>
        <dbReference type="SAM" id="MobiDB-lite"/>
    </source>
</evidence>
<dbReference type="RefSeq" id="XP_018036004.1">
    <property type="nucleotide sequence ID" value="XM_018178414.1"/>
</dbReference>
<gene>
    <name evidence="2" type="ORF">CC84DRAFT_1164115</name>
</gene>
<dbReference type="OrthoDB" id="10527784at2759"/>
<dbReference type="AlphaFoldDB" id="A0A177CFL9"/>
<feature type="region of interest" description="Disordered" evidence="1">
    <location>
        <begin position="1"/>
        <end position="42"/>
    </location>
</feature>
<dbReference type="EMBL" id="KV441552">
    <property type="protein sequence ID" value="OAG05639.1"/>
    <property type="molecule type" value="Genomic_DNA"/>
</dbReference>
<dbReference type="Proteomes" id="UP000077069">
    <property type="component" value="Unassembled WGS sequence"/>
</dbReference>
<dbReference type="InParanoid" id="A0A177CFL9"/>
<name>A0A177CFL9_9PLEO</name>
<reference evidence="2 3" key="1">
    <citation type="submission" date="2016-05" db="EMBL/GenBank/DDBJ databases">
        <title>Comparative analysis of secretome profiles of manganese(II)-oxidizing ascomycete fungi.</title>
        <authorList>
            <consortium name="DOE Joint Genome Institute"/>
            <person name="Zeiner C.A."/>
            <person name="Purvine S.O."/>
            <person name="Zink E.M."/>
            <person name="Wu S."/>
            <person name="Pasa-Tolic L."/>
            <person name="Chaput D.L."/>
            <person name="Haridas S."/>
            <person name="Grigoriev I.V."/>
            <person name="Santelli C.M."/>
            <person name="Hansel C.M."/>
        </authorList>
    </citation>
    <scope>NUCLEOTIDE SEQUENCE [LARGE SCALE GENOMIC DNA]</scope>
    <source>
        <strain evidence="2 3">AP3s5-JAC2a</strain>
    </source>
</reference>
<organism evidence="2 3">
    <name type="scientific">Paraphaeosphaeria sporulosa</name>
    <dbReference type="NCBI Taxonomy" id="1460663"/>
    <lineage>
        <taxon>Eukaryota</taxon>
        <taxon>Fungi</taxon>
        <taxon>Dikarya</taxon>
        <taxon>Ascomycota</taxon>
        <taxon>Pezizomycotina</taxon>
        <taxon>Dothideomycetes</taxon>
        <taxon>Pleosporomycetidae</taxon>
        <taxon>Pleosporales</taxon>
        <taxon>Massarineae</taxon>
        <taxon>Didymosphaeriaceae</taxon>
        <taxon>Paraphaeosphaeria</taxon>
    </lineage>
</organism>
<dbReference type="GeneID" id="28761900"/>
<evidence type="ECO:0000313" key="3">
    <source>
        <dbReference type="Proteomes" id="UP000077069"/>
    </source>
</evidence>
<feature type="compositionally biased region" description="Low complexity" evidence="1">
    <location>
        <begin position="18"/>
        <end position="40"/>
    </location>
</feature>
<feature type="region of interest" description="Disordered" evidence="1">
    <location>
        <begin position="266"/>
        <end position="288"/>
    </location>
</feature>
<proteinExistence type="predicted"/>
<accession>A0A177CFL9</accession>
<sequence length="424" mass="48593">MPTKTKPQSIPLKDNWDSSSSVSSSRPSSPSPLPVDSESPTQTSFLQLPREIRLEIYTLACLPLHTRDHFLHYDPTNRWGRNMLTLVHTYPSCGALLATCKVVRWEVCSWLDLLGFDLGRGSLRVVGDASCLDAAVFRGLMHCASRTLADCSMPKELVPAFNVAGAQNVRSHAELHGLLDGIAIDASGKRLVELAIYTPCLGWWDVEYVPKEIPYWAGLAHDVPRFDNWARTKSREVKTGLEVVIRPALLSECALGAWQRERPLEGNGERVVGSKTKRRSKGKEKKVSRSEGKLVEEEEWVGRWLGEGRPRALFLDELKNGRFGSYTRVIDQGNCSWFLRLPRRKSFTGDWNQTPKEYHGGWRCIDSASWNGSEARRQQWRDRFEWRTQFFGDDRNWSLKWTTIYKQGSILLDFHEERRRMEEL</sequence>
<keyword evidence="3" id="KW-1185">Reference proteome</keyword>
<evidence type="ECO:0000313" key="2">
    <source>
        <dbReference type="EMBL" id="OAG05639.1"/>
    </source>
</evidence>